<dbReference type="PANTHER" id="PTHR43085:SF1">
    <property type="entry name" value="PSEUDOURIDINE KINASE-RELATED"/>
    <property type="match status" value="1"/>
</dbReference>
<evidence type="ECO:0000256" key="2">
    <source>
        <dbReference type="ARBA" id="ARBA00022679"/>
    </source>
</evidence>
<dbReference type="PROSITE" id="PS00584">
    <property type="entry name" value="PFKB_KINASES_2"/>
    <property type="match status" value="1"/>
</dbReference>
<dbReference type="GO" id="GO:0047590">
    <property type="term" value="F:5-dehydro-2-deoxygluconokinase activity"/>
    <property type="evidence" value="ECO:0007669"/>
    <property type="project" value="UniProtKB-EC"/>
</dbReference>
<dbReference type="CDD" id="cd01167">
    <property type="entry name" value="bac_FRK"/>
    <property type="match status" value="1"/>
</dbReference>
<dbReference type="EMBL" id="CP020814">
    <property type="protein sequence ID" value="ARK30081.1"/>
    <property type="molecule type" value="Genomic_DNA"/>
</dbReference>
<sequence length="318" mass="34434">MGKVISLGELLIDFMPKEKGKSLKEVVDFEKAAGGAPANVAAAIAKLGGRASFIGKVGNDAFGHFLEEELQNAGVDTRFLVKSDVYKTALAFVSNQANGERDFMFYRDPSADMMLTADEIEEAWFEKGDIYHFGSVSLIDHPVKEATAQALSIAETKGAIISFDPNVRLPLWDQAETAKECIRRYFNRAHIVKVSEEELFFLTGVKKEQEAVLTLFGGANKLVLVTKGSKGSSVYTAGSMLEVEAVKVDAQDTTGAGDAFVGGLLYFLQNESKQIDLEAFLSNETKVVEMVQFAGKCGAITTTRRGAIPALPALNDVK</sequence>
<dbReference type="STRING" id="199441.BkAM31D_09560"/>
<gene>
    <name evidence="8" type="primary">iolC_3</name>
    <name evidence="8" type="ORF">BkAM31D_09560</name>
</gene>
<evidence type="ECO:0000313" key="8">
    <source>
        <dbReference type="EMBL" id="ARK30081.1"/>
    </source>
</evidence>
<dbReference type="InterPro" id="IPR050306">
    <property type="entry name" value="PfkB_Carbo_kinase"/>
</dbReference>
<dbReference type="PRINTS" id="PR00990">
    <property type="entry name" value="RIBOKINASE"/>
</dbReference>
<dbReference type="InterPro" id="IPR002139">
    <property type="entry name" value="Ribo/fructo_kinase"/>
</dbReference>
<dbReference type="KEGG" id="bkw:BkAM31D_09560"/>
<organism evidence="8 9">
    <name type="scientific">Halalkalibacter krulwichiae</name>
    <dbReference type="NCBI Taxonomy" id="199441"/>
    <lineage>
        <taxon>Bacteria</taxon>
        <taxon>Bacillati</taxon>
        <taxon>Bacillota</taxon>
        <taxon>Bacilli</taxon>
        <taxon>Bacillales</taxon>
        <taxon>Bacillaceae</taxon>
        <taxon>Halalkalibacter</taxon>
    </lineage>
</organism>
<evidence type="ECO:0000256" key="3">
    <source>
        <dbReference type="ARBA" id="ARBA00022741"/>
    </source>
</evidence>
<name>A0A1X9MEY0_9BACI</name>
<dbReference type="EC" id="2.7.1.92" evidence="8"/>
<dbReference type="GO" id="GO:0005524">
    <property type="term" value="F:ATP binding"/>
    <property type="evidence" value="ECO:0007669"/>
    <property type="project" value="UniProtKB-KW"/>
</dbReference>
<keyword evidence="3" id="KW-0547">Nucleotide-binding</keyword>
<dbReference type="GO" id="GO:0008865">
    <property type="term" value="F:fructokinase activity"/>
    <property type="evidence" value="ECO:0007669"/>
    <property type="project" value="UniProtKB-ARBA"/>
</dbReference>
<comment type="similarity">
    <text evidence="1 6">Belongs to the carbohydrate kinase PfkB family.</text>
</comment>
<evidence type="ECO:0000259" key="7">
    <source>
        <dbReference type="Pfam" id="PF00294"/>
    </source>
</evidence>
<evidence type="ECO:0000256" key="6">
    <source>
        <dbReference type="RuleBase" id="RU003704"/>
    </source>
</evidence>
<keyword evidence="4 6" id="KW-0418">Kinase</keyword>
<dbReference type="Proteomes" id="UP000193006">
    <property type="component" value="Chromosome"/>
</dbReference>
<evidence type="ECO:0000256" key="5">
    <source>
        <dbReference type="ARBA" id="ARBA00022840"/>
    </source>
</evidence>
<dbReference type="RefSeq" id="WP_066159953.1">
    <property type="nucleotide sequence ID" value="NZ_CP020814.1"/>
</dbReference>
<dbReference type="InterPro" id="IPR011611">
    <property type="entry name" value="PfkB_dom"/>
</dbReference>
<feature type="domain" description="Carbohydrate kinase PfkB" evidence="7">
    <location>
        <begin position="2"/>
        <end position="313"/>
    </location>
</feature>
<evidence type="ECO:0000313" key="9">
    <source>
        <dbReference type="Proteomes" id="UP000193006"/>
    </source>
</evidence>
<reference evidence="8 9" key="1">
    <citation type="submission" date="2017-04" db="EMBL/GenBank/DDBJ databases">
        <title>Bacillus krulwichiae AM31D Genome sequencing and assembly.</title>
        <authorList>
            <person name="Krulwich T.A."/>
            <person name="Anastor L."/>
            <person name="Ehrlich R."/>
            <person name="Ehrlich G.D."/>
            <person name="Janto B."/>
        </authorList>
    </citation>
    <scope>NUCLEOTIDE SEQUENCE [LARGE SCALE GENOMIC DNA]</scope>
    <source>
        <strain evidence="8 9">AM31D</strain>
    </source>
</reference>
<keyword evidence="2 6" id="KW-0808">Transferase</keyword>
<dbReference type="GO" id="GO:0006000">
    <property type="term" value="P:fructose metabolic process"/>
    <property type="evidence" value="ECO:0007669"/>
    <property type="project" value="UniProtKB-ARBA"/>
</dbReference>
<dbReference type="Pfam" id="PF00294">
    <property type="entry name" value="PfkB"/>
    <property type="match status" value="1"/>
</dbReference>
<keyword evidence="5" id="KW-0067">ATP-binding</keyword>
<accession>A0A1X9MEY0</accession>
<dbReference type="PROSITE" id="PS00583">
    <property type="entry name" value="PFKB_KINASES_1"/>
    <property type="match status" value="1"/>
</dbReference>
<dbReference type="Gene3D" id="3.40.1190.20">
    <property type="match status" value="1"/>
</dbReference>
<dbReference type="AlphaFoldDB" id="A0A1X9MEY0"/>
<dbReference type="InterPro" id="IPR002173">
    <property type="entry name" value="Carboh/pur_kinase_PfkB_CS"/>
</dbReference>
<evidence type="ECO:0000256" key="1">
    <source>
        <dbReference type="ARBA" id="ARBA00010688"/>
    </source>
</evidence>
<dbReference type="SUPFAM" id="SSF53613">
    <property type="entry name" value="Ribokinase-like"/>
    <property type="match status" value="1"/>
</dbReference>
<evidence type="ECO:0000256" key="4">
    <source>
        <dbReference type="ARBA" id="ARBA00022777"/>
    </source>
</evidence>
<proteinExistence type="inferred from homology"/>
<dbReference type="InterPro" id="IPR029056">
    <property type="entry name" value="Ribokinase-like"/>
</dbReference>
<keyword evidence="9" id="KW-1185">Reference proteome</keyword>
<protein>
    <submittedName>
        <fullName evidence="8">5-dehydro-2-deoxygluconokinase</fullName>
        <ecNumber evidence="8">2.7.1.92</ecNumber>
    </submittedName>
</protein>
<dbReference type="PANTHER" id="PTHR43085">
    <property type="entry name" value="HEXOKINASE FAMILY MEMBER"/>
    <property type="match status" value="1"/>
</dbReference>